<evidence type="ECO:0000256" key="7">
    <source>
        <dbReference type="ARBA" id="ARBA00022807"/>
    </source>
</evidence>
<proteinExistence type="inferred from homology"/>
<dbReference type="AlphaFoldDB" id="A0AAW2HCH4"/>
<dbReference type="InterPro" id="IPR018200">
    <property type="entry name" value="USP_CS"/>
</dbReference>
<dbReference type="CDD" id="cd02257">
    <property type="entry name" value="Peptidase_C19"/>
    <property type="match status" value="1"/>
</dbReference>
<dbReference type="GO" id="GO:0004843">
    <property type="term" value="F:cysteine-type deubiquitinase activity"/>
    <property type="evidence" value="ECO:0007669"/>
    <property type="project" value="UniProtKB-EC"/>
</dbReference>
<feature type="region of interest" description="Disordered" evidence="8">
    <location>
        <begin position="541"/>
        <end position="572"/>
    </location>
</feature>
<dbReference type="InterPro" id="IPR050164">
    <property type="entry name" value="Peptidase_C19"/>
</dbReference>
<gene>
    <name evidence="10" type="ORF">PYX00_009673</name>
</gene>
<dbReference type="GO" id="GO:0010506">
    <property type="term" value="P:regulation of autophagy"/>
    <property type="evidence" value="ECO:0007669"/>
    <property type="project" value="TreeGrafter"/>
</dbReference>
<reference evidence="10" key="1">
    <citation type="journal article" date="2024" name="Gigascience">
        <title>Chromosome-level genome of the poultry shaft louse Menopon gallinae provides insight into the host-switching and adaptive evolution of parasitic lice.</title>
        <authorList>
            <person name="Xu Y."/>
            <person name="Ma L."/>
            <person name="Liu S."/>
            <person name="Liang Y."/>
            <person name="Liu Q."/>
            <person name="He Z."/>
            <person name="Tian L."/>
            <person name="Duan Y."/>
            <person name="Cai W."/>
            <person name="Li H."/>
            <person name="Song F."/>
        </authorList>
    </citation>
    <scope>NUCLEOTIDE SEQUENCE</scope>
    <source>
        <strain evidence="10">Cailab_2023a</strain>
    </source>
</reference>
<comment type="catalytic activity">
    <reaction evidence="1">
        <text>Thiol-dependent hydrolysis of ester, thioester, amide, peptide and isopeptide bonds formed by the C-terminal Gly of ubiquitin (a 76-residue protein attached to proteins as an intracellular targeting signal).</text>
        <dbReference type="EC" id="3.4.19.12"/>
    </reaction>
</comment>
<keyword evidence="5" id="KW-0833">Ubl conjugation pathway</keyword>
<dbReference type="InterPro" id="IPR038765">
    <property type="entry name" value="Papain-like_cys_pep_sf"/>
</dbReference>
<evidence type="ECO:0000256" key="2">
    <source>
        <dbReference type="ARBA" id="ARBA00005427"/>
    </source>
</evidence>
<keyword evidence="6" id="KW-0378">Hydrolase</keyword>
<dbReference type="FunFam" id="3.90.70.10:FF:000092">
    <property type="entry name" value="Ubiquitin carboxyl-terminal hydrolase"/>
    <property type="match status" value="1"/>
</dbReference>
<comment type="caution">
    <text evidence="10">The sequence shown here is derived from an EMBL/GenBank/DDBJ whole genome shotgun (WGS) entry which is preliminary data.</text>
</comment>
<protein>
    <recommendedName>
        <fullName evidence="3">ubiquitinyl hydrolase 1</fullName>
        <ecNumber evidence="3">3.4.19.12</ecNumber>
    </recommendedName>
</protein>
<name>A0AAW2HCH4_9NEOP</name>
<feature type="region of interest" description="Disordered" evidence="8">
    <location>
        <begin position="408"/>
        <end position="446"/>
    </location>
</feature>
<organism evidence="10">
    <name type="scientific">Menopon gallinae</name>
    <name type="common">poultry shaft louse</name>
    <dbReference type="NCBI Taxonomy" id="328185"/>
    <lineage>
        <taxon>Eukaryota</taxon>
        <taxon>Metazoa</taxon>
        <taxon>Ecdysozoa</taxon>
        <taxon>Arthropoda</taxon>
        <taxon>Hexapoda</taxon>
        <taxon>Insecta</taxon>
        <taxon>Pterygota</taxon>
        <taxon>Neoptera</taxon>
        <taxon>Paraneoptera</taxon>
        <taxon>Psocodea</taxon>
        <taxon>Troctomorpha</taxon>
        <taxon>Phthiraptera</taxon>
        <taxon>Amblycera</taxon>
        <taxon>Menoponidae</taxon>
        <taxon>Menopon</taxon>
    </lineage>
</organism>
<keyword evidence="7" id="KW-0788">Thiol protease</keyword>
<dbReference type="Gene3D" id="3.90.70.10">
    <property type="entry name" value="Cysteine proteinases"/>
    <property type="match status" value="1"/>
</dbReference>
<evidence type="ECO:0000256" key="4">
    <source>
        <dbReference type="ARBA" id="ARBA00022670"/>
    </source>
</evidence>
<dbReference type="PROSITE" id="PS50235">
    <property type="entry name" value="USP_3"/>
    <property type="match status" value="1"/>
</dbReference>
<dbReference type="EMBL" id="JARGDH010000005">
    <property type="protein sequence ID" value="KAL0267385.1"/>
    <property type="molecule type" value="Genomic_DNA"/>
</dbReference>
<dbReference type="InterPro" id="IPR001394">
    <property type="entry name" value="Peptidase_C19_UCH"/>
</dbReference>
<feature type="compositionally biased region" description="Polar residues" evidence="8">
    <location>
        <begin position="213"/>
        <end position="223"/>
    </location>
</feature>
<feature type="compositionally biased region" description="Pro residues" evidence="8">
    <location>
        <begin position="165"/>
        <end position="178"/>
    </location>
</feature>
<sequence length="1064" mass="117930">MEPSVQRLQFLDLTDASENDQSLIERVLFSSNQTLEVPWFTGRLCVVENQAEPEWIPQQYNNIEGRPDLPGNQVPPHQGDVDAGGEQCGREEEQQDGEGQGNQDHHAQEQPPRQGGIFTGHPPTSLPHQQPIFQMYQMVPSLSNVYVSNVTANVNVHAPYVPPIPTHYGPQMPPPQQPQPQQVYSHPPPEGDQGNRVRRSRQQKDKKRDGPFIQTNEVMSPSMENHPPHQFPNIHAIPPYYIQGAAGAHLYTIPPQVVPVYPQIFGPYSASPSLVYPQASNMQPGTGEYHENVQQNFHPAAPEMVVVGGVMRQENSGERRGPEGADTNGYQMEGQIPENFQGEQRLQESFKPNSESNVHFNSEAESQADPIPALHQNGGEHLPHDGREEPNVIETVIIKNNCYDQKQELSNSQSGGVNQASTPKVEHNGQYSYPKENREQLGSQSDVVKLSRKKVREANEVEVNNDVNSVDNVCVNSHLSSTAGRISDETGGHCKVPPNDASKTKTNSSSNVQVMKMTIVQQESPVPISQNNEFPLIGQNAKSNRQSSDVSSSPDAKNVSSQNPPVMQTAPSAAKSWASLFNTSDQFNVSPASDNKIRPMARVPPYNDAENANSVAAGSPSAATTAAATKNERTSPKSNGTLAKKPVPNNNVINDPYLHMLGEFLCNYELDHRIVSLQPRGLTNRSNWCYINAIMQSLIVCPAFYNLLKALPVKMKRRGSSQTLIIDALVDFVNEFNLVPTNARIGKREKSARNKEDGSNSVEIAAGPAFEPSGIYKVLHKIRGENSFNIEGRQEDAEEFLSCLLNGLNDEMFELMKLVDSNKTVMANGDSNGALEGDAEDDDAEWNVMGPKNKSSVTRRAVCGQTPVSDIFRGQVRSRVQRAGDQSTDTVQPFFTLQLDVEKVNSVKDALELLVGRDPLEGVTCSRTHQEVEAWTQMSLEDLPLVLILHLKCFDYKSDGCTKIMKPVDFSIDLKVDTKLLSNRNKYQAKQKCYKLVAVVYHDGKEASKGHYVTDAYHVGYGCWVRYDDGVVRSVPESHVLKPRLPRVPYLLYYRRTDTIGTTK</sequence>
<evidence type="ECO:0000256" key="1">
    <source>
        <dbReference type="ARBA" id="ARBA00000707"/>
    </source>
</evidence>
<feature type="region of interest" description="Disordered" evidence="8">
    <location>
        <begin position="606"/>
        <end position="647"/>
    </location>
</feature>
<feature type="region of interest" description="Disordered" evidence="8">
    <location>
        <begin position="165"/>
        <end position="231"/>
    </location>
</feature>
<dbReference type="PANTHER" id="PTHR24006:SF687">
    <property type="entry name" value="UBIQUITIN CARBOXYL-TERMINAL HYDROLASE 10"/>
    <property type="match status" value="1"/>
</dbReference>
<feature type="region of interest" description="Disordered" evidence="8">
    <location>
        <begin position="483"/>
        <end position="510"/>
    </location>
</feature>
<comment type="similarity">
    <text evidence="2">Belongs to the peptidase C19 family. USP10 subfamily.</text>
</comment>
<feature type="domain" description="USP" evidence="9">
    <location>
        <begin position="680"/>
        <end position="1057"/>
    </location>
</feature>
<dbReference type="InterPro" id="IPR028889">
    <property type="entry name" value="USP"/>
</dbReference>
<dbReference type="GO" id="GO:0005634">
    <property type="term" value="C:nucleus"/>
    <property type="evidence" value="ECO:0007669"/>
    <property type="project" value="TreeGrafter"/>
</dbReference>
<accession>A0AAW2HCH4</accession>
<feature type="region of interest" description="Disordered" evidence="8">
    <location>
        <begin position="349"/>
        <end position="387"/>
    </location>
</feature>
<feature type="compositionally biased region" description="Low complexity" evidence="8">
    <location>
        <begin position="614"/>
        <end position="629"/>
    </location>
</feature>
<dbReference type="GO" id="GO:0016579">
    <property type="term" value="P:protein deubiquitination"/>
    <property type="evidence" value="ECO:0007669"/>
    <property type="project" value="InterPro"/>
</dbReference>
<evidence type="ECO:0000313" key="10">
    <source>
        <dbReference type="EMBL" id="KAL0267385.1"/>
    </source>
</evidence>
<dbReference type="PANTHER" id="PTHR24006">
    <property type="entry name" value="UBIQUITIN CARBOXYL-TERMINAL HYDROLASE"/>
    <property type="match status" value="1"/>
</dbReference>
<evidence type="ECO:0000256" key="6">
    <source>
        <dbReference type="ARBA" id="ARBA00022801"/>
    </source>
</evidence>
<dbReference type="PROSITE" id="PS00973">
    <property type="entry name" value="USP_2"/>
    <property type="match status" value="1"/>
</dbReference>
<dbReference type="SUPFAM" id="SSF54001">
    <property type="entry name" value="Cysteine proteinases"/>
    <property type="match status" value="1"/>
</dbReference>
<evidence type="ECO:0000256" key="8">
    <source>
        <dbReference type="SAM" id="MobiDB-lite"/>
    </source>
</evidence>
<feature type="region of interest" description="Disordered" evidence="8">
    <location>
        <begin position="61"/>
        <end position="128"/>
    </location>
</feature>
<evidence type="ECO:0000256" key="3">
    <source>
        <dbReference type="ARBA" id="ARBA00012759"/>
    </source>
</evidence>
<keyword evidence="4" id="KW-0645">Protease</keyword>
<dbReference type="GO" id="GO:0006508">
    <property type="term" value="P:proteolysis"/>
    <property type="evidence" value="ECO:0007669"/>
    <property type="project" value="UniProtKB-KW"/>
</dbReference>
<feature type="compositionally biased region" description="Polar residues" evidence="8">
    <location>
        <begin position="350"/>
        <end position="365"/>
    </location>
</feature>
<dbReference type="GO" id="GO:0030330">
    <property type="term" value="P:DNA damage response, signal transduction by p53 class mediator"/>
    <property type="evidence" value="ECO:0007669"/>
    <property type="project" value="TreeGrafter"/>
</dbReference>
<feature type="compositionally biased region" description="Polar residues" evidence="8">
    <location>
        <begin position="541"/>
        <end position="571"/>
    </location>
</feature>
<dbReference type="GO" id="GO:0005829">
    <property type="term" value="C:cytosol"/>
    <property type="evidence" value="ECO:0007669"/>
    <property type="project" value="TreeGrafter"/>
</dbReference>
<dbReference type="Pfam" id="PF00443">
    <property type="entry name" value="UCH"/>
    <property type="match status" value="1"/>
</dbReference>
<dbReference type="EC" id="3.4.19.12" evidence="3"/>
<evidence type="ECO:0000256" key="5">
    <source>
        <dbReference type="ARBA" id="ARBA00022786"/>
    </source>
</evidence>
<feature type="compositionally biased region" description="Polar residues" evidence="8">
    <location>
        <begin position="408"/>
        <end position="422"/>
    </location>
</feature>
<evidence type="ECO:0000259" key="9">
    <source>
        <dbReference type="PROSITE" id="PS50235"/>
    </source>
</evidence>